<dbReference type="InterPro" id="IPR035165">
    <property type="entry name" value="DUF5319"/>
</dbReference>
<accession>A0A7H0SMA7</accession>
<dbReference type="EMBL" id="CP046884">
    <property type="protein sequence ID" value="QNQ89682.1"/>
    <property type="molecule type" value="Genomic_DNA"/>
</dbReference>
<evidence type="ECO:0000313" key="1">
    <source>
        <dbReference type="EMBL" id="QNQ89682.1"/>
    </source>
</evidence>
<dbReference type="RefSeq" id="WP_187975134.1">
    <property type="nucleotide sequence ID" value="NZ_CP046884.1"/>
</dbReference>
<keyword evidence="2" id="KW-1185">Reference proteome</keyword>
<gene>
    <name evidence="1" type="ORF">GP475_02755</name>
</gene>
<name>A0A7H0SMA7_9CORY</name>
<reference evidence="1 2" key="1">
    <citation type="submission" date="2019-12" db="EMBL/GenBank/DDBJ databases">
        <title>Corynebacterium sp. nov., isolated from feces of the Anser Albifrons in China.</title>
        <authorList>
            <person name="Liu Q."/>
        </authorList>
    </citation>
    <scope>NUCLEOTIDE SEQUENCE [LARGE SCALE GENOMIC DNA]</scope>
    <source>
        <strain evidence="1 2">4H37-19</strain>
    </source>
</reference>
<proteinExistence type="predicted"/>
<dbReference type="Pfam" id="PF17252">
    <property type="entry name" value="DUF5319"/>
    <property type="match status" value="1"/>
</dbReference>
<dbReference type="Proteomes" id="UP000516320">
    <property type="component" value="Chromosome"/>
</dbReference>
<evidence type="ECO:0000313" key="2">
    <source>
        <dbReference type="Proteomes" id="UP000516320"/>
    </source>
</evidence>
<sequence>MIEDDDAGEFLPMDVEETRKQVEMSLDYAYQCLKILAPMGIRGVSAWCESCEIEHYYDWDIVIRNLKDNLAGQPASPHEPAVDVDPSDYRTWDYCCGFIDGCSQR</sequence>
<protein>
    <submittedName>
        <fullName evidence="1">Uncharacterized protein</fullName>
    </submittedName>
</protein>
<organism evidence="1 2">
    <name type="scientific">Corynebacterium poyangense</name>
    <dbReference type="NCBI Taxonomy" id="2684405"/>
    <lineage>
        <taxon>Bacteria</taxon>
        <taxon>Bacillati</taxon>
        <taxon>Actinomycetota</taxon>
        <taxon>Actinomycetes</taxon>
        <taxon>Mycobacteriales</taxon>
        <taxon>Corynebacteriaceae</taxon>
        <taxon>Corynebacterium</taxon>
    </lineage>
</organism>
<dbReference type="KEGG" id="cpoy:GP475_02755"/>
<dbReference type="AlphaFoldDB" id="A0A7H0SMA7"/>